<evidence type="ECO:0000313" key="1">
    <source>
        <dbReference type="EMBL" id="MBW97851.1"/>
    </source>
</evidence>
<proteinExistence type="predicted"/>
<organism evidence="1">
    <name type="scientific">Rhizophora mucronata</name>
    <name type="common">Asiatic mangrove</name>
    <dbReference type="NCBI Taxonomy" id="61149"/>
    <lineage>
        <taxon>Eukaryota</taxon>
        <taxon>Viridiplantae</taxon>
        <taxon>Streptophyta</taxon>
        <taxon>Embryophyta</taxon>
        <taxon>Tracheophyta</taxon>
        <taxon>Spermatophyta</taxon>
        <taxon>Magnoliopsida</taxon>
        <taxon>eudicotyledons</taxon>
        <taxon>Gunneridae</taxon>
        <taxon>Pentapetalae</taxon>
        <taxon>rosids</taxon>
        <taxon>fabids</taxon>
        <taxon>Malpighiales</taxon>
        <taxon>Rhizophoraceae</taxon>
        <taxon>Rhizophora</taxon>
    </lineage>
</organism>
<dbReference type="AlphaFoldDB" id="A0A2P2JWL5"/>
<sequence>MWKRKPETKAQRVLIGKWHAGGLYRKRAK</sequence>
<protein>
    <submittedName>
        <fullName evidence="1">Uncharacterized protein</fullName>
    </submittedName>
</protein>
<reference evidence="1" key="1">
    <citation type="submission" date="2018-02" db="EMBL/GenBank/DDBJ databases">
        <title>Rhizophora mucronata_Transcriptome.</title>
        <authorList>
            <person name="Meera S.P."/>
            <person name="Sreeshan A."/>
            <person name="Augustine A."/>
        </authorList>
    </citation>
    <scope>NUCLEOTIDE SEQUENCE</scope>
    <source>
        <tissue evidence="1">Leaf</tissue>
    </source>
</reference>
<dbReference type="EMBL" id="GGEC01017368">
    <property type="protein sequence ID" value="MBW97851.1"/>
    <property type="molecule type" value="Transcribed_RNA"/>
</dbReference>
<accession>A0A2P2JWL5</accession>
<name>A0A2P2JWL5_RHIMU</name>